<dbReference type="OrthoDB" id="1431247at2759"/>
<dbReference type="EMBL" id="QGMI01000245">
    <property type="protein sequence ID" value="TVY44193.1"/>
    <property type="molecule type" value="Genomic_DNA"/>
</dbReference>
<name>A0A8H8RY67_9HELO</name>
<feature type="region of interest" description="Disordered" evidence="4">
    <location>
        <begin position="81"/>
        <end position="151"/>
    </location>
</feature>
<dbReference type="AlphaFoldDB" id="A0A8H8RY67"/>
<organism evidence="6 7">
    <name type="scientific">Lachnellula occidentalis</name>
    <dbReference type="NCBI Taxonomy" id="215460"/>
    <lineage>
        <taxon>Eukaryota</taxon>
        <taxon>Fungi</taxon>
        <taxon>Dikarya</taxon>
        <taxon>Ascomycota</taxon>
        <taxon>Pezizomycotina</taxon>
        <taxon>Leotiomycetes</taxon>
        <taxon>Helotiales</taxon>
        <taxon>Lachnaceae</taxon>
        <taxon>Lachnellula</taxon>
    </lineage>
</organism>
<dbReference type="PROSITE" id="PS01031">
    <property type="entry name" value="SHSP"/>
    <property type="match status" value="1"/>
</dbReference>
<sequence length="203" mass="22398">MPFFPQAYLSPEAGLFQILSELDQPQQKTCVRRQTPRTFTPRFDVTETAQAYELFGEVAGLEQKDLSIEFADAQTLIVKGKTERGTSTTQAPEATQPQSTDASSEKSHTATVEDAEYDEADTPLATPASTATATETPSEEQKQAKTPKPKYWVAERRVGTFERSFSFSQRIDQDAVEATLHNGVLHVVVPKSQKSKKVAVSVK</sequence>
<dbReference type="Gene3D" id="2.60.40.790">
    <property type="match status" value="1"/>
</dbReference>
<proteinExistence type="inferred from homology"/>
<reference evidence="6 7" key="1">
    <citation type="submission" date="2018-05" db="EMBL/GenBank/DDBJ databases">
        <title>Genome sequencing and assembly of the regulated plant pathogen Lachnellula willkommii and related sister species for the development of diagnostic species identification markers.</title>
        <authorList>
            <person name="Giroux E."/>
            <person name="Bilodeau G."/>
        </authorList>
    </citation>
    <scope>NUCLEOTIDE SEQUENCE [LARGE SCALE GENOMIC DNA]</scope>
    <source>
        <strain evidence="6 7">CBS 160.35</strain>
    </source>
</reference>
<dbReference type="Proteomes" id="UP000443090">
    <property type="component" value="Unassembled WGS sequence"/>
</dbReference>
<evidence type="ECO:0000313" key="7">
    <source>
        <dbReference type="Proteomes" id="UP000443090"/>
    </source>
</evidence>
<keyword evidence="1 6" id="KW-0346">Stress response</keyword>
<evidence type="ECO:0000256" key="3">
    <source>
        <dbReference type="RuleBase" id="RU003616"/>
    </source>
</evidence>
<protein>
    <submittedName>
        <fullName evidence="6">30 kDa heat shock protein</fullName>
    </submittedName>
</protein>
<gene>
    <name evidence="6" type="primary">hsp30_0</name>
    <name evidence="6" type="ORF">LOCC1_G004398</name>
</gene>
<evidence type="ECO:0000256" key="1">
    <source>
        <dbReference type="ARBA" id="ARBA00023016"/>
    </source>
</evidence>
<dbReference type="SUPFAM" id="SSF49764">
    <property type="entry name" value="HSP20-like chaperones"/>
    <property type="match status" value="1"/>
</dbReference>
<feature type="compositionally biased region" description="Low complexity" evidence="4">
    <location>
        <begin position="122"/>
        <end position="136"/>
    </location>
</feature>
<dbReference type="CDD" id="cd06464">
    <property type="entry name" value="ACD_sHsps-like"/>
    <property type="match status" value="1"/>
</dbReference>
<dbReference type="InterPro" id="IPR031107">
    <property type="entry name" value="Small_HSP"/>
</dbReference>
<evidence type="ECO:0000313" key="6">
    <source>
        <dbReference type="EMBL" id="TVY44193.1"/>
    </source>
</evidence>
<evidence type="ECO:0000259" key="5">
    <source>
        <dbReference type="PROSITE" id="PS01031"/>
    </source>
</evidence>
<dbReference type="PANTHER" id="PTHR11527">
    <property type="entry name" value="HEAT-SHOCK PROTEIN 20 FAMILY MEMBER"/>
    <property type="match status" value="1"/>
</dbReference>
<evidence type="ECO:0000256" key="4">
    <source>
        <dbReference type="SAM" id="MobiDB-lite"/>
    </source>
</evidence>
<keyword evidence="7" id="KW-1185">Reference proteome</keyword>
<accession>A0A8H8RY67</accession>
<evidence type="ECO:0000256" key="2">
    <source>
        <dbReference type="PROSITE-ProRule" id="PRU00285"/>
    </source>
</evidence>
<comment type="caution">
    <text evidence="6">The sequence shown here is derived from an EMBL/GenBank/DDBJ whole genome shotgun (WGS) entry which is preliminary data.</text>
</comment>
<feature type="compositionally biased region" description="Polar residues" evidence="4">
    <location>
        <begin position="85"/>
        <end position="102"/>
    </location>
</feature>
<feature type="domain" description="SHSP" evidence="5">
    <location>
        <begin position="34"/>
        <end position="203"/>
    </location>
</feature>
<dbReference type="Pfam" id="PF00011">
    <property type="entry name" value="HSP20"/>
    <property type="match status" value="1"/>
</dbReference>
<comment type="similarity">
    <text evidence="2 3">Belongs to the small heat shock protein (HSP20) family.</text>
</comment>
<dbReference type="InterPro" id="IPR002068">
    <property type="entry name" value="A-crystallin/Hsp20_dom"/>
</dbReference>
<dbReference type="InterPro" id="IPR008978">
    <property type="entry name" value="HSP20-like_chaperone"/>
</dbReference>